<dbReference type="SMART" id="SM00202">
    <property type="entry name" value="SR"/>
    <property type="match status" value="1"/>
</dbReference>
<dbReference type="EMBL" id="PGGS01000047">
    <property type="protein sequence ID" value="PNH10749.1"/>
    <property type="molecule type" value="Genomic_DNA"/>
</dbReference>
<evidence type="ECO:0000256" key="2">
    <source>
        <dbReference type="SAM" id="MobiDB-lite"/>
    </source>
</evidence>
<dbReference type="InterPro" id="IPR001190">
    <property type="entry name" value="SRCR"/>
</dbReference>
<comment type="caution">
    <text evidence="4">The sequence shown here is derived from an EMBL/GenBank/DDBJ whole genome shotgun (WGS) entry which is preliminary data.</text>
</comment>
<feature type="domain" description="SRCR" evidence="3">
    <location>
        <begin position="22"/>
        <end position="166"/>
    </location>
</feature>
<feature type="compositionally biased region" description="Pro residues" evidence="2">
    <location>
        <begin position="171"/>
        <end position="187"/>
    </location>
</feature>
<dbReference type="PROSITE" id="PS50287">
    <property type="entry name" value="SRCR_2"/>
    <property type="match status" value="1"/>
</dbReference>
<name>A0A2J8AE17_9CHLO</name>
<dbReference type="InterPro" id="IPR036772">
    <property type="entry name" value="SRCR-like_dom_sf"/>
</dbReference>
<reference evidence="4 5" key="1">
    <citation type="journal article" date="2017" name="Mol. Biol. Evol.">
        <title>The 4-celled Tetrabaena socialis nuclear genome reveals the essential components for genetic control of cell number at the origin of multicellularity in the volvocine lineage.</title>
        <authorList>
            <person name="Featherston J."/>
            <person name="Arakaki Y."/>
            <person name="Hanschen E.R."/>
            <person name="Ferris P.J."/>
            <person name="Michod R.E."/>
            <person name="Olson B.J.S.C."/>
            <person name="Nozaki H."/>
            <person name="Durand P.M."/>
        </authorList>
    </citation>
    <scope>NUCLEOTIDE SEQUENCE [LARGE SCALE GENOMIC DNA]</scope>
    <source>
        <strain evidence="4 5">NIES-571</strain>
    </source>
</reference>
<dbReference type="OrthoDB" id="530528at2759"/>
<evidence type="ECO:0000313" key="4">
    <source>
        <dbReference type="EMBL" id="PNH10749.1"/>
    </source>
</evidence>
<evidence type="ECO:0000259" key="3">
    <source>
        <dbReference type="PROSITE" id="PS50287"/>
    </source>
</evidence>
<keyword evidence="5" id="KW-1185">Reference proteome</keyword>
<dbReference type="Proteomes" id="UP000236333">
    <property type="component" value="Unassembled WGS sequence"/>
</dbReference>
<accession>A0A2J8AE17</accession>
<evidence type="ECO:0000256" key="1">
    <source>
        <dbReference type="ARBA" id="ARBA00023157"/>
    </source>
</evidence>
<dbReference type="AlphaFoldDB" id="A0A2J8AE17"/>
<keyword evidence="1" id="KW-1015">Disulfide bond</keyword>
<evidence type="ECO:0000313" key="5">
    <source>
        <dbReference type="Proteomes" id="UP000236333"/>
    </source>
</evidence>
<protein>
    <recommendedName>
        <fullName evidence="3">SRCR domain-containing protein</fullName>
    </recommendedName>
</protein>
<gene>
    <name evidence="4" type="ORF">TSOC_002460</name>
</gene>
<dbReference type="GO" id="GO:0016020">
    <property type="term" value="C:membrane"/>
    <property type="evidence" value="ECO:0007669"/>
    <property type="project" value="InterPro"/>
</dbReference>
<dbReference type="Gene3D" id="3.10.250.10">
    <property type="entry name" value="SRCR-like domain"/>
    <property type="match status" value="1"/>
</dbReference>
<organism evidence="4 5">
    <name type="scientific">Tetrabaena socialis</name>
    <dbReference type="NCBI Taxonomy" id="47790"/>
    <lineage>
        <taxon>Eukaryota</taxon>
        <taxon>Viridiplantae</taxon>
        <taxon>Chlorophyta</taxon>
        <taxon>core chlorophytes</taxon>
        <taxon>Chlorophyceae</taxon>
        <taxon>CS clade</taxon>
        <taxon>Chlamydomonadales</taxon>
        <taxon>Tetrabaenaceae</taxon>
        <taxon>Tetrabaena</taxon>
    </lineage>
</organism>
<feature type="region of interest" description="Disordered" evidence="2">
    <location>
        <begin position="165"/>
        <end position="193"/>
    </location>
</feature>
<proteinExistence type="predicted"/>
<sequence length="309" mass="32459">MSTLRVARAGVRVGRPGSKNGVRLVEGSGARGRLEVSSTDGWLTNHEEGAVAWQPVCSTGFSDSIAQARQGGRVVCEMLGYAVGRKHYTTAVAFQAPNDTTTPVEYLDCSISSSPPSQSGQLEGGRRRLQAPLMGTVNTPEGSPYTCKFRKGKCDYTGPMAGVECSNDEFPPAPPPPPTPPSPPDRPPSFDHDIQQFGGNGRDYGLDLNLCETSEDPGCVDLARGELLVADPANPSSKVWAPICAPPDLDLATTVADLACKQPAAGAEGAFRPSSYTAWATVTGGDANGKVAVQQLDLQTRAYTGQHLG</sequence>